<name>A0AAN7YQA3_9MYCE</name>
<dbReference type="SUPFAM" id="SSF50182">
    <property type="entry name" value="Sm-like ribonucleoproteins"/>
    <property type="match status" value="1"/>
</dbReference>
<gene>
    <name evidence="3" type="ORF">RB653_009577</name>
</gene>
<keyword evidence="4" id="KW-1185">Reference proteome</keyword>
<dbReference type="PANTHER" id="PTHR21196:SF1">
    <property type="entry name" value="U7 SNRNA-ASSOCIATED SM-LIKE PROTEIN LSM10"/>
    <property type="match status" value="1"/>
</dbReference>
<dbReference type="GO" id="GO:0016604">
    <property type="term" value="C:nuclear body"/>
    <property type="evidence" value="ECO:0007669"/>
    <property type="project" value="TreeGrafter"/>
</dbReference>
<dbReference type="SMART" id="SM00651">
    <property type="entry name" value="Sm"/>
    <property type="match status" value="1"/>
</dbReference>
<dbReference type="InterPro" id="IPR001163">
    <property type="entry name" value="Sm_dom_euk/arc"/>
</dbReference>
<proteinExistence type="predicted"/>
<dbReference type="InterPro" id="IPR010920">
    <property type="entry name" value="LSM_dom_sf"/>
</dbReference>
<feature type="region of interest" description="Disordered" evidence="1">
    <location>
        <begin position="1"/>
        <end position="36"/>
    </location>
</feature>
<dbReference type="AlphaFoldDB" id="A0AAN7YQA3"/>
<evidence type="ECO:0000256" key="1">
    <source>
        <dbReference type="SAM" id="MobiDB-lite"/>
    </source>
</evidence>
<dbReference type="GO" id="GO:0071209">
    <property type="term" value="F:U7 snRNA binding"/>
    <property type="evidence" value="ECO:0007669"/>
    <property type="project" value="TreeGrafter"/>
</dbReference>
<feature type="domain" description="Sm" evidence="2">
    <location>
        <begin position="57"/>
        <end position="129"/>
    </location>
</feature>
<dbReference type="GO" id="GO:0006398">
    <property type="term" value="P:mRNA 3'-end processing by stem-loop binding and cleavage"/>
    <property type="evidence" value="ECO:0007669"/>
    <property type="project" value="TreeGrafter"/>
</dbReference>
<dbReference type="InterPro" id="IPR052840">
    <property type="entry name" value="U7_snRNA_Sm-like"/>
</dbReference>
<dbReference type="GO" id="GO:0071254">
    <property type="term" value="C:cytoplasmic U snRNP body"/>
    <property type="evidence" value="ECO:0007669"/>
    <property type="project" value="TreeGrafter"/>
</dbReference>
<feature type="compositionally biased region" description="Basic and acidic residues" evidence="1">
    <location>
        <begin position="1"/>
        <end position="12"/>
    </location>
</feature>
<dbReference type="Pfam" id="PF01423">
    <property type="entry name" value="LSM"/>
    <property type="match status" value="1"/>
</dbReference>
<feature type="compositionally biased region" description="Polar residues" evidence="1">
    <location>
        <begin position="13"/>
        <end position="23"/>
    </location>
</feature>
<evidence type="ECO:0000313" key="3">
    <source>
        <dbReference type="EMBL" id="KAK5579889.1"/>
    </source>
</evidence>
<comment type="caution">
    <text evidence="3">The sequence shown here is derived from an EMBL/GenBank/DDBJ whole genome shotgun (WGS) entry which is preliminary data.</text>
</comment>
<dbReference type="EMBL" id="JAVFKY010000003">
    <property type="protein sequence ID" value="KAK5579889.1"/>
    <property type="molecule type" value="Genomic_DNA"/>
</dbReference>
<sequence>MSIVSKRNDRDIASNSNTNIVNKKTSETTTTTTTNISTTKLEHTKKKKKFVAKEFQSLLCVFTALRGTQITIQLRSNCEIYGTIVNVDAFLNIELSNATLTNRFNKKENVQEILIQSRNIRFIQIPDKIDLNSLLYLYSKQLSQSKKKYERTMRKAPSTK</sequence>
<evidence type="ECO:0000313" key="4">
    <source>
        <dbReference type="Proteomes" id="UP001344447"/>
    </source>
</evidence>
<protein>
    <recommendedName>
        <fullName evidence="2">Sm domain-containing protein</fullName>
    </recommendedName>
</protein>
<dbReference type="PANTHER" id="PTHR21196">
    <property type="entry name" value="U7 SNRNA-ASSOCIATED SM-LIKE PROTEIN LSM10"/>
    <property type="match status" value="1"/>
</dbReference>
<dbReference type="GO" id="GO:0071208">
    <property type="term" value="F:histone pre-mRNA DCP binding"/>
    <property type="evidence" value="ECO:0007669"/>
    <property type="project" value="TreeGrafter"/>
</dbReference>
<dbReference type="PROSITE" id="PS52002">
    <property type="entry name" value="SM"/>
    <property type="match status" value="1"/>
</dbReference>
<accession>A0AAN7YQA3</accession>
<dbReference type="CDD" id="cd01733">
    <property type="entry name" value="LSm10"/>
    <property type="match status" value="1"/>
</dbReference>
<evidence type="ECO:0000259" key="2">
    <source>
        <dbReference type="PROSITE" id="PS52002"/>
    </source>
</evidence>
<organism evidence="3 4">
    <name type="scientific">Dictyostelium firmibasis</name>
    <dbReference type="NCBI Taxonomy" id="79012"/>
    <lineage>
        <taxon>Eukaryota</taxon>
        <taxon>Amoebozoa</taxon>
        <taxon>Evosea</taxon>
        <taxon>Eumycetozoa</taxon>
        <taxon>Dictyostelia</taxon>
        <taxon>Dictyosteliales</taxon>
        <taxon>Dictyosteliaceae</taxon>
        <taxon>Dictyostelium</taxon>
    </lineage>
</organism>
<dbReference type="Proteomes" id="UP001344447">
    <property type="component" value="Unassembled WGS sequence"/>
</dbReference>
<reference evidence="3 4" key="1">
    <citation type="submission" date="2023-11" db="EMBL/GenBank/DDBJ databases">
        <title>Dfirmibasis_genome.</title>
        <authorList>
            <person name="Edelbroek B."/>
            <person name="Kjellin J."/>
            <person name="Jerlstrom-Hultqvist J."/>
            <person name="Soderbom F."/>
        </authorList>
    </citation>
    <scope>NUCLEOTIDE SEQUENCE [LARGE SCALE GENOMIC DNA]</scope>
    <source>
        <strain evidence="3 4">TNS-C-14</strain>
    </source>
</reference>
<feature type="compositionally biased region" description="Low complexity" evidence="1">
    <location>
        <begin position="27"/>
        <end position="36"/>
    </location>
</feature>
<dbReference type="InterPro" id="IPR047575">
    <property type="entry name" value="Sm"/>
</dbReference>
<dbReference type="Gene3D" id="2.30.30.100">
    <property type="match status" value="1"/>
</dbReference>